<proteinExistence type="predicted"/>
<dbReference type="RefSeq" id="WP_209704677.1">
    <property type="nucleotide sequence ID" value="NZ_JAFIDA010000001.1"/>
</dbReference>
<reference evidence="1" key="1">
    <citation type="submission" date="2021-02" db="EMBL/GenBank/DDBJ databases">
        <title>Sequencing the genomes of 1000 actinobacteria strains.</title>
        <authorList>
            <person name="Klenk H.-P."/>
        </authorList>
    </citation>
    <scope>NUCLEOTIDE SEQUENCE</scope>
    <source>
        <strain evidence="1">DSM 22850</strain>
    </source>
</reference>
<evidence type="ECO:0000313" key="2">
    <source>
        <dbReference type="Proteomes" id="UP000675163"/>
    </source>
</evidence>
<dbReference type="EMBL" id="JAFIDA010000001">
    <property type="protein sequence ID" value="MBP1325669.1"/>
    <property type="molecule type" value="Genomic_DNA"/>
</dbReference>
<dbReference type="Pfam" id="PF11209">
    <property type="entry name" value="LmeA"/>
    <property type="match status" value="1"/>
</dbReference>
<dbReference type="InterPro" id="IPR021373">
    <property type="entry name" value="DUF2993"/>
</dbReference>
<dbReference type="Proteomes" id="UP000675163">
    <property type="component" value="Unassembled WGS sequence"/>
</dbReference>
<dbReference type="AlphaFoldDB" id="A0A940PQC7"/>
<keyword evidence="2" id="KW-1185">Reference proteome</keyword>
<evidence type="ECO:0008006" key="3">
    <source>
        <dbReference type="Google" id="ProtNLM"/>
    </source>
</evidence>
<accession>A0A940PQC7</accession>
<organism evidence="1 2">
    <name type="scientific">Leucobacter exalbidus</name>
    <dbReference type="NCBI Taxonomy" id="662960"/>
    <lineage>
        <taxon>Bacteria</taxon>
        <taxon>Bacillati</taxon>
        <taxon>Actinomycetota</taxon>
        <taxon>Actinomycetes</taxon>
        <taxon>Micrococcales</taxon>
        <taxon>Microbacteriaceae</taxon>
        <taxon>Leucobacter</taxon>
    </lineage>
</organism>
<name>A0A940PQC7_9MICO</name>
<comment type="caution">
    <text evidence="1">The sequence shown here is derived from an EMBL/GenBank/DDBJ whole genome shotgun (WGS) entry which is preliminary data.</text>
</comment>
<evidence type="ECO:0000313" key="1">
    <source>
        <dbReference type="EMBL" id="MBP1325669.1"/>
    </source>
</evidence>
<sequence length="253" mass="26314">MAKRKPRWWVRALGVVVVLGLLAGAAEIALRMIIPNIVAGTIRSELKLSDDHPVDVELGGSTLVNAVRGGVGDVTITSPEVPLIEGLIADARVHADFTPFDPTTGEIVGGTAALTVPKNELGPTIELLTQGIAQSGEVRGDELVVGRSVEIFGQDVSITASLRVGVEDGEVTVEPMGLKAAGFDMSAKQLGSVTGSLLEPILKPQQLCVADRLPKGIELSSVDLSSTGSVTIRADLSPTILAVAREQEPGSCE</sequence>
<gene>
    <name evidence="1" type="ORF">JOF28_000901</name>
</gene>
<protein>
    <recommendedName>
        <fullName evidence="3">DUF2993 domain-containing protein</fullName>
    </recommendedName>
</protein>